<comment type="caution">
    <text evidence="2">The sequence shown here is derived from an EMBL/GenBank/DDBJ whole genome shotgun (WGS) entry which is preliminary data.</text>
</comment>
<feature type="chain" id="PRO_5045791850" evidence="1">
    <location>
        <begin position="18"/>
        <end position="61"/>
    </location>
</feature>
<protein>
    <submittedName>
        <fullName evidence="2">Uncharacterized protein</fullName>
    </submittedName>
</protein>
<evidence type="ECO:0000313" key="2">
    <source>
        <dbReference type="EMBL" id="KAL2829572.1"/>
    </source>
</evidence>
<keyword evidence="1" id="KW-0732">Signal</keyword>
<name>A0ABR4IRS6_9EURO</name>
<evidence type="ECO:0000256" key="1">
    <source>
        <dbReference type="SAM" id="SignalP"/>
    </source>
</evidence>
<feature type="signal peptide" evidence="1">
    <location>
        <begin position="1"/>
        <end position="17"/>
    </location>
</feature>
<organism evidence="2 3">
    <name type="scientific">Aspergillus pseudoustus</name>
    <dbReference type="NCBI Taxonomy" id="1810923"/>
    <lineage>
        <taxon>Eukaryota</taxon>
        <taxon>Fungi</taxon>
        <taxon>Dikarya</taxon>
        <taxon>Ascomycota</taxon>
        <taxon>Pezizomycotina</taxon>
        <taxon>Eurotiomycetes</taxon>
        <taxon>Eurotiomycetidae</taxon>
        <taxon>Eurotiales</taxon>
        <taxon>Aspergillaceae</taxon>
        <taxon>Aspergillus</taxon>
        <taxon>Aspergillus subgen. Nidulantes</taxon>
    </lineage>
</organism>
<keyword evidence="3" id="KW-1185">Reference proteome</keyword>
<reference evidence="2 3" key="1">
    <citation type="submission" date="2024-07" db="EMBL/GenBank/DDBJ databases">
        <title>Section-level genome sequencing and comparative genomics of Aspergillus sections Usti and Cavernicolus.</title>
        <authorList>
            <consortium name="Lawrence Berkeley National Laboratory"/>
            <person name="Nybo J.L."/>
            <person name="Vesth T.C."/>
            <person name="Theobald S."/>
            <person name="Frisvad J.C."/>
            <person name="Larsen T.O."/>
            <person name="Kjaerboelling I."/>
            <person name="Rothschild-Mancinelli K."/>
            <person name="Lyhne E.K."/>
            <person name="Kogle M.E."/>
            <person name="Barry K."/>
            <person name="Clum A."/>
            <person name="Na H."/>
            <person name="Ledsgaard L."/>
            <person name="Lin J."/>
            <person name="Lipzen A."/>
            <person name="Kuo A."/>
            <person name="Riley R."/>
            <person name="Mondo S."/>
            <person name="Labutti K."/>
            <person name="Haridas S."/>
            <person name="Pangalinan J."/>
            <person name="Salamov A.A."/>
            <person name="Simmons B.A."/>
            <person name="Magnuson J.K."/>
            <person name="Chen J."/>
            <person name="Drula E."/>
            <person name="Henrissat B."/>
            <person name="Wiebenga A."/>
            <person name="Lubbers R.J."/>
            <person name="Gomes A.C."/>
            <person name="Makela M.R."/>
            <person name="Stajich J."/>
            <person name="Grigoriev I.V."/>
            <person name="Mortensen U.H."/>
            <person name="De Vries R.P."/>
            <person name="Baker S.E."/>
            <person name="Andersen M.R."/>
        </authorList>
    </citation>
    <scope>NUCLEOTIDE SEQUENCE [LARGE SCALE GENOMIC DNA]</scope>
    <source>
        <strain evidence="2 3">CBS 123904</strain>
    </source>
</reference>
<accession>A0ABR4IRS6</accession>
<sequence>MLCVALTSLFGIFMISTRKRCSVCAREREKAAAVIIRICFRVLYVKSSECWRTTNMSLISL</sequence>
<gene>
    <name evidence="2" type="ORF">BJY01DRAFT_124200</name>
</gene>
<dbReference type="Proteomes" id="UP001610446">
    <property type="component" value="Unassembled WGS sequence"/>
</dbReference>
<proteinExistence type="predicted"/>
<dbReference type="EMBL" id="JBFXLU010000330">
    <property type="protein sequence ID" value="KAL2829572.1"/>
    <property type="molecule type" value="Genomic_DNA"/>
</dbReference>
<evidence type="ECO:0000313" key="3">
    <source>
        <dbReference type="Proteomes" id="UP001610446"/>
    </source>
</evidence>